<dbReference type="PANTHER" id="PTHR33217:SF9">
    <property type="entry name" value="MUTATOR FAMILY TRANSPOSASE"/>
    <property type="match status" value="1"/>
</dbReference>
<name>A0A8J7WUG0_9ACTN</name>
<evidence type="ECO:0000256" key="7">
    <source>
        <dbReference type="SAM" id="MobiDB-lite"/>
    </source>
</evidence>
<proteinExistence type="inferred from homology"/>
<sequence>MLTVVGADGITPNGALIDEIVREGARRMLAAALEAEVDAYLAQLADQRDEHGRRLVVRNGYHAERAVATAAGPVAVKAPRVNDKRVEPDTGERKRFSSAILGA</sequence>
<dbReference type="GO" id="GO:0003677">
    <property type="term" value="F:DNA binding"/>
    <property type="evidence" value="ECO:0007669"/>
    <property type="project" value="UniProtKB-UniRule"/>
</dbReference>
<comment type="function">
    <text evidence="1 6">Required for the transposition of the insertion element.</text>
</comment>
<accession>A0A8J7WUG0</accession>
<dbReference type="AlphaFoldDB" id="A0A8J7WUG0"/>
<evidence type="ECO:0000313" key="9">
    <source>
        <dbReference type="Proteomes" id="UP000677913"/>
    </source>
</evidence>
<evidence type="ECO:0000256" key="1">
    <source>
        <dbReference type="ARBA" id="ARBA00002190"/>
    </source>
</evidence>
<evidence type="ECO:0000256" key="4">
    <source>
        <dbReference type="ARBA" id="ARBA00023125"/>
    </source>
</evidence>
<keyword evidence="6" id="KW-0814">Transposable element</keyword>
<feature type="compositionally biased region" description="Basic and acidic residues" evidence="7">
    <location>
        <begin position="80"/>
        <end position="95"/>
    </location>
</feature>
<gene>
    <name evidence="8" type="ORF">KGA66_25095</name>
</gene>
<comment type="caution">
    <text evidence="8">The sequence shown here is derived from an EMBL/GenBank/DDBJ whole genome shotgun (WGS) entry which is preliminary data.</text>
</comment>
<dbReference type="InterPro" id="IPR001207">
    <property type="entry name" value="Transposase_mutator"/>
</dbReference>
<evidence type="ECO:0000256" key="3">
    <source>
        <dbReference type="ARBA" id="ARBA00022578"/>
    </source>
</evidence>
<protein>
    <recommendedName>
        <fullName evidence="6">Mutator family transposase</fullName>
    </recommendedName>
</protein>
<dbReference type="GO" id="GO:0006313">
    <property type="term" value="P:DNA transposition"/>
    <property type="evidence" value="ECO:0007669"/>
    <property type="project" value="UniProtKB-UniRule"/>
</dbReference>
<organism evidence="8 9">
    <name type="scientific">Actinocrinis puniceicyclus</name>
    <dbReference type="NCBI Taxonomy" id="977794"/>
    <lineage>
        <taxon>Bacteria</taxon>
        <taxon>Bacillati</taxon>
        <taxon>Actinomycetota</taxon>
        <taxon>Actinomycetes</taxon>
        <taxon>Catenulisporales</taxon>
        <taxon>Actinospicaceae</taxon>
        <taxon>Actinocrinis</taxon>
    </lineage>
</organism>
<evidence type="ECO:0000256" key="2">
    <source>
        <dbReference type="ARBA" id="ARBA00010961"/>
    </source>
</evidence>
<reference evidence="8" key="1">
    <citation type="submission" date="2021-04" db="EMBL/GenBank/DDBJ databases">
        <title>Genome based classification of Actinospica acidithermotolerans sp. nov., an actinobacterium isolated from an Indonesian hot spring.</title>
        <authorList>
            <person name="Kusuma A.B."/>
            <person name="Putra K.E."/>
            <person name="Nafisah S."/>
            <person name="Loh J."/>
            <person name="Nouioui I."/>
            <person name="Goodfellow M."/>
        </authorList>
    </citation>
    <scope>NUCLEOTIDE SEQUENCE</scope>
    <source>
        <strain evidence="8">DSM 45618</strain>
    </source>
</reference>
<comment type="similarity">
    <text evidence="2 6">Belongs to the transposase mutator family.</text>
</comment>
<keyword evidence="5 6" id="KW-0233">DNA recombination</keyword>
<dbReference type="GO" id="GO:0004803">
    <property type="term" value="F:transposase activity"/>
    <property type="evidence" value="ECO:0007669"/>
    <property type="project" value="UniProtKB-UniRule"/>
</dbReference>
<keyword evidence="3 6" id="KW-0815">Transposition</keyword>
<dbReference type="EMBL" id="JAGSXH010000140">
    <property type="protein sequence ID" value="MBS2966344.1"/>
    <property type="molecule type" value="Genomic_DNA"/>
</dbReference>
<dbReference type="PANTHER" id="PTHR33217">
    <property type="entry name" value="TRANSPOSASE FOR INSERTION SEQUENCE ELEMENT IS1081"/>
    <property type="match status" value="1"/>
</dbReference>
<dbReference type="Proteomes" id="UP000677913">
    <property type="component" value="Unassembled WGS sequence"/>
</dbReference>
<evidence type="ECO:0000256" key="5">
    <source>
        <dbReference type="ARBA" id="ARBA00023172"/>
    </source>
</evidence>
<evidence type="ECO:0000256" key="6">
    <source>
        <dbReference type="RuleBase" id="RU365089"/>
    </source>
</evidence>
<keyword evidence="4 6" id="KW-0238">DNA-binding</keyword>
<evidence type="ECO:0000313" key="8">
    <source>
        <dbReference type="EMBL" id="MBS2966344.1"/>
    </source>
</evidence>
<keyword evidence="9" id="KW-1185">Reference proteome</keyword>
<dbReference type="Pfam" id="PF00872">
    <property type="entry name" value="Transposase_mut"/>
    <property type="match status" value="1"/>
</dbReference>
<feature type="region of interest" description="Disordered" evidence="7">
    <location>
        <begin position="79"/>
        <end position="103"/>
    </location>
</feature>